<keyword evidence="2" id="KW-1185">Reference proteome</keyword>
<proteinExistence type="predicted"/>
<name>A0AAV4Y044_CAEEX</name>
<protein>
    <submittedName>
        <fullName evidence="1">Uncharacterized protein</fullName>
    </submittedName>
</protein>
<gene>
    <name evidence="1" type="ORF">CEXT_43881</name>
</gene>
<accession>A0AAV4Y044</accession>
<reference evidence="1 2" key="1">
    <citation type="submission" date="2021-06" db="EMBL/GenBank/DDBJ databases">
        <title>Caerostris extrusa draft genome.</title>
        <authorList>
            <person name="Kono N."/>
            <person name="Arakawa K."/>
        </authorList>
    </citation>
    <scope>NUCLEOTIDE SEQUENCE [LARGE SCALE GENOMIC DNA]</scope>
</reference>
<organism evidence="1 2">
    <name type="scientific">Caerostris extrusa</name>
    <name type="common">Bark spider</name>
    <name type="synonym">Caerostris bankana</name>
    <dbReference type="NCBI Taxonomy" id="172846"/>
    <lineage>
        <taxon>Eukaryota</taxon>
        <taxon>Metazoa</taxon>
        <taxon>Ecdysozoa</taxon>
        <taxon>Arthropoda</taxon>
        <taxon>Chelicerata</taxon>
        <taxon>Arachnida</taxon>
        <taxon>Araneae</taxon>
        <taxon>Araneomorphae</taxon>
        <taxon>Entelegynae</taxon>
        <taxon>Araneoidea</taxon>
        <taxon>Araneidae</taxon>
        <taxon>Caerostris</taxon>
    </lineage>
</organism>
<comment type="caution">
    <text evidence="1">The sequence shown here is derived from an EMBL/GenBank/DDBJ whole genome shotgun (WGS) entry which is preliminary data.</text>
</comment>
<evidence type="ECO:0000313" key="1">
    <source>
        <dbReference type="EMBL" id="GIY99815.1"/>
    </source>
</evidence>
<sequence length="74" mass="8549">MKGKTIIRPSNFLPTLTWGGNLGKTPFDLNEWRKFNESGRRPKQTTQGVKLSVQDEDNAYPFPIWTKPQSELQK</sequence>
<dbReference type="AlphaFoldDB" id="A0AAV4Y044"/>
<dbReference type="EMBL" id="BPLR01001087">
    <property type="protein sequence ID" value="GIY99815.1"/>
    <property type="molecule type" value="Genomic_DNA"/>
</dbReference>
<evidence type="ECO:0000313" key="2">
    <source>
        <dbReference type="Proteomes" id="UP001054945"/>
    </source>
</evidence>
<dbReference type="Proteomes" id="UP001054945">
    <property type="component" value="Unassembled WGS sequence"/>
</dbReference>